<dbReference type="Proteomes" id="UP000664132">
    <property type="component" value="Unassembled WGS sequence"/>
</dbReference>
<protein>
    <submittedName>
        <fullName evidence="1">Uncharacterized protein</fullName>
    </submittedName>
</protein>
<comment type="caution">
    <text evidence="1">The sequence shown here is derived from an EMBL/GenBank/DDBJ whole genome shotgun (WGS) entry which is preliminary data.</text>
</comment>
<sequence length="90" mass="10681">MCNYTQVEFECGHRRYTVRAWCTNYETTHRRCPPAVVAVEWRLDERCGSLTIKFHFSTFASLIFPALGDCREPAMQPWMKYQNKNSRIQT</sequence>
<dbReference type="EMBL" id="JAFJYH010000537">
    <property type="protein sequence ID" value="KAG4411011.1"/>
    <property type="molecule type" value="Genomic_DNA"/>
</dbReference>
<evidence type="ECO:0000313" key="1">
    <source>
        <dbReference type="EMBL" id="KAG4411011.1"/>
    </source>
</evidence>
<dbReference type="AlphaFoldDB" id="A0A8H7VY36"/>
<keyword evidence="2" id="KW-1185">Reference proteome</keyword>
<evidence type="ECO:0000313" key="2">
    <source>
        <dbReference type="Proteomes" id="UP000664132"/>
    </source>
</evidence>
<reference evidence="1" key="1">
    <citation type="submission" date="2021-02" db="EMBL/GenBank/DDBJ databases">
        <title>Genome sequence Cadophora malorum strain M34.</title>
        <authorList>
            <person name="Stefanovic E."/>
            <person name="Vu D."/>
            <person name="Scully C."/>
            <person name="Dijksterhuis J."/>
            <person name="Roader J."/>
            <person name="Houbraken J."/>
        </authorList>
    </citation>
    <scope>NUCLEOTIDE SEQUENCE</scope>
    <source>
        <strain evidence="1">M34</strain>
    </source>
</reference>
<dbReference type="OrthoDB" id="3700495at2759"/>
<gene>
    <name evidence="1" type="ORF">IFR04_015852</name>
</gene>
<organism evidence="1 2">
    <name type="scientific">Cadophora malorum</name>
    <dbReference type="NCBI Taxonomy" id="108018"/>
    <lineage>
        <taxon>Eukaryota</taxon>
        <taxon>Fungi</taxon>
        <taxon>Dikarya</taxon>
        <taxon>Ascomycota</taxon>
        <taxon>Pezizomycotina</taxon>
        <taxon>Leotiomycetes</taxon>
        <taxon>Helotiales</taxon>
        <taxon>Ploettnerulaceae</taxon>
        <taxon>Cadophora</taxon>
    </lineage>
</organism>
<proteinExistence type="predicted"/>
<accession>A0A8H7VY36</accession>
<name>A0A8H7VY36_9HELO</name>